<sequence>MFVVDLTFDCYQDTTLEQAEQAINRLVNALRFNGQIMGEEFPTVLKDGFFITRVMCPTEDAMHPLNNSPFVKHSIEKLHSAGLLAPKVKVIGQDIHSNGADCCKEPSSYILYTTYVHTCSPLYCGDDFLPVPLFRIPAIANGDYKTLIKWQEDWQACDQIQINGATRCEFPALEEISSIKSDLYRRGKDITKRISFLTKKPTYYYLYRVGGVDKASELERKCPSCNGDWKLPESWFGLFDFRCEPCGLVSNISWDFHNHFNECLKSA</sequence>
<comment type="caution">
    <text evidence="1">The sequence shown here is derived from an EMBL/GenBank/DDBJ whole genome shotgun (WGS) entry which is preliminary data.</text>
</comment>
<evidence type="ECO:0008006" key="2">
    <source>
        <dbReference type="Google" id="ProtNLM"/>
    </source>
</evidence>
<dbReference type="AlphaFoldDB" id="A0A0F9Q7I5"/>
<gene>
    <name evidence="1" type="ORF">LCGC14_0738160</name>
</gene>
<dbReference type="EMBL" id="LAZR01001733">
    <property type="protein sequence ID" value="KKN39965.1"/>
    <property type="molecule type" value="Genomic_DNA"/>
</dbReference>
<proteinExistence type="predicted"/>
<accession>A0A0F9Q7I5</accession>
<name>A0A0F9Q7I5_9ZZZZ</name>
<protein>
    <recommendedName>
        <fullName evidence="2">Zn-ribbon-containing protein</fullName>
    </recommendedName>
</protein>
<evidence type="ECO:0000313" key="1">
    <source>
        <dbReference type="EMBL" id="KKN39965.1"/>
    </source>
</evidence>
<dbReference type="Pfam" id="PF10071">
    <property type="entry name" value="DUF2310"/>
    <property type="match status" value="1"/>
</dbReference>
<organism evidence="1">
    <name type="scientific">marine sediment metagenome</name>
    <dbReference type="NCBI Taxonomy" id="412755"/>
    <lineage>
        <taxon>unclassified sequences</taxon>
        <taxon>metagenomes</taxon>
        <taxon>ecological metagenomes</taxon>
    </lineage>
</organism>
<dbReference type="PIRSF" id="PIRSF029037">
    <property type="entry name" value="UCP029037_Zn_ribbon"/>
    <property type="match status" value="1"/>
</dbReference>
<reference evidence="1" key="1">
    <citation type="journal article" date="2015" name="Nature">
        <title>Complex archaea that bridge the gap between prokaryotes and eukaryotes.</title>
        <authorList>
            <person name="Spang A."/>
            <person name="Saw J.H."/>
            <person name="Jorgensen S.L."/>
            <person name="Zaremba-Niedzwiedzka K."/>
            <person name="Martijn J."/>
            <person name="Lind A.E."/>
            <person name="van Eijk R."/>
            <person name="Schleper C."/>
            <person name="Guy L."/>
            <person name="Ettema T.J."/>
        </authorList>
    </citation>
    <scope>NUCLEOTIDE SEQUENCE</scope>
</reference>
<dbReference type="InterPro" id="IPR016908">
    <property type="entry name" value="UCP029037"/>
</dbReference>